<dbReference type="AlphaFoldDB" id="A0A061JUN1"/>
<accession>A0A061JUN1</accession>
<proteinExistence type="predicted"/>
<dbReference type="Proteomes" id="UP000026923">
    <property type="component" value="Unassembled WGS sequence"/>
</dbReference>
<sequence length="58" mass="6713">MTARVIKQVMTGPSKTILMTKMPVIRHPNHSTKVVSRMWKVAAEWLLQVMTMRMTSSR</sequence>
<dbReference type="HOGENOM" id="CLU_2975972_0_0_6"/>
<gene>
    <name evidence="1" type="ORF">B597_006540</name>
</gene>
<dbReference type="EMBL" id="AMCZ02000006">
    <property type="protein sequence ID" value="EWC42105.1"/>
    <property type="molecule type" value="Genomic_DNA"/>
</dbReference>
<name>A0A061JUN1_STUST</name>
<evidence type="ECO:0000313" key="1">
    <source>
        <dbReference type="EMBL" id="EWC42105.1"/>
    </source>
</evidence>
<organism evidence="1 2">
    <name type="scientific">Stutzerimonas stutzeri KOS6</name>
    <dbReference type="NCBI Taxonomy" id="1218352"/>
    <lineage>
        <taxon>Bacteria</taxon>
        <taxon>Pseudomonadati</taxon>
        <taxon>Pseudomonadota</taxon>
        <taxon>Gammaproteobacteria</taxon>
        <taxon>Pseudomonadales</taxon>
        <taxon>Pseudomonadaceae</taxon>
        <taxon>Stutzerimonas</taxon>
    </lineage>
</organism>
<reference evidence="1 2" key="1">
    <citation type="journal article" date="2013" name="Genome Announc.">
        <title>Draft Genome of the Nitrogen-Fixing Bacterium Pseudomonas stutzeri Strain KOS6 Isolated from Industrial Hydrocarbon Sludge.</title>
        <authorList>
            <person name="Grigoryeva T.V."/>
            <person name="Laikov A.V."/>
            <person name="Naumova R.P."/>
            <person name="Manolov A.I."/>
            <person name="Larin A.K."/>
            <person name="Karpova I.Y."/>
            <person name="Semashko T.A."/>
            <person name="Alexeev D.G."/>
            <person name="Kostryukova E.S."/>
            <person name="Muller R."/>
            <person name="Govorun V.M."/>
        </authorList>
    </citation>
    <scope>NUCLEOTIDE SEQUENCE [LARGE SCALE GENOMIC DNA]</scope>
    <source>
        <strain evidence="1 2">KOS6</strain>
    </source>
</reference>
<comment type="caution">
    <text evidence="1">The sequence shown here is derived from an EMBL/GenBank/DDBJ whole genome shotgun (WGS) entry which is preliminary data.</text>
</comment>
<evidence type="ECO:0000313" key="2">
    <source>
        <dbReference type="Proteomes" id="UP000026923"/>
    </source>
</evidence>
<protein>
    <submittedName>
        <fullName evidence="1">Uncharacterized protein</fullName>
    </submittedName>
</protein>